<organism evidence="2 3">
    <name type="scientific">candidate division WOR-3 bacterium</name>
    <dbReference type="NCBI Taxonomy" id="2052148"/>
    <lineage>
        <taxon>Bacteria</taxon>
        <taxon>Bacteria division WOR-3</taxon>
    </lineage>
</organism>
<name>A0A937XH76_UNCW3</name>
<feature type="compositionally biased region" description="Basic and acidic residues" evidence="1">
    <location>
        <begin position="117"/>
        <end position="128"/>
    </location>
</feature>
<gene>
    <name evidence="2" type="ORF">FJY68_06900</name>
</gene>
<evidence type="ECO:0000313" key="3">
    <source>
        <dbReference type="Proteomes" id="UP000779900"/>
    </source>
</evidence>
<feature type="region of interest" description="Disordered" evidence="1">
    <location>
        <begin position="100"/>
        <end position="144"/>
    </location>
</feature>
<comment type="caution">
    <text evidence="2">The sequence shown here is derived from an EMBL/GenBank/DDBJ whole genome shotgun (WGS) entry which is preliminary data.</text>
</comment>
<reference evidence="2" key="1">
    <citation type="submission" date="2019-03" db="EMBL/GenBank/DDBJ databases">
        <title>Lake Tanganyika Metagenome-Assembled Genomes (MAGs).</title>
        <authorList>
            <person name="Tran P."/>
        </authorList>
    </citation>
    <scope>NUCLEOTIDE SEQUENCE</scope>
    <source>
        <strain evidence="2">K_DeepCast_150m_m2_040</strain>
    </source>
</reference>
<dbReference type="EMBL" id="VGIR01000035">
    <property type="protein sequence ID" value="MBM3331566.1"/>
    <property type="molecule type" value="Genomic_DNA"/>
</dbReference>
<evidence type="ECO:0000256" key="1">
    <source>
        <dbReference type="SAM" id="MobiDB-lite"/>
    </source>
</evidence>
<accession>A0A937XH76</accession>
<feature type="region of interest" description="Disordered" evidence="1">
    <location>
        <begin position="74"/>
        <end position="93"/>
    </location>
</feature>
<protein>
    <submittedName>
        <fullName evidence="2">Uncharacterized protein</fullName>
    </submittedName>
</protein>
<proteinExistence type="predicted"/>
<evidence type="ECO:0000313" key="2">
    <source>
        <dbReference type="EMBL" id="MBM3331566.1"/>
    </source>
</evidence>
<dbReference type="Proteomes" id="UP000779900">
    <property type="component" value="Unassembled WGS sequence"/>
</dbReference>
<sequence length="144" mass="16943">MRRLLQTLGRELERCLFISLLRTLERTSLRRLERELLQTEEQLLLRYVGRVQVRAKLMGLEDVRLQMDERTPARGLVFGPEQGKKQTPDLGPKQRLLQLEEREPHRGLHLPQWSRGQDLRADEVRSQRSEAGSQKYGTDGRRMT</sequence>
<dbReference type="AlphaFoldDB" id="A0A937XH76"/>